<dbReference type="Gene3D" id="3.30.200.20">
    <property type="entry name" value="Phosphorylase Kinase, domain 1"/>
    <property type="match status" value="1"/>
</dbReference>
<evidence type="ECO:0000313" key="3">
    <source>
        <dbReference type="Proteomes" id="UP000314251"/>
    </source>
</evidence>
<dbReference type="InterPro" id="IPR002575">
    <property type="entry name" value="Aminoglycoside_PTrfase"/>
</dbReference>
<evidence type="ECO:0000313" key="2">
    <source>
        <dbReference type="EMBL" id="KAB8164666.1"/>
    </source>
</evidence>
<sequence length="298" mass="32048">MSSAPPETPAVDPALARRLLAGAFPHWAELPLRPVRPGGSDHLIYRLGDDLSARFPRGDWSAGQARKEARWLPLIAPRLPLAVPQPVAVGEPAHGYPWHWSVSRWLDGEQATFEALADPEDSARQLGAFLRALHRLPPAEALLPGHDQRELARGTLAERDASTRQAIAAVGDTFGAAALTELWDAALAVPAWPGPPTWVHGDFHAGNLLVTDGRISTVIDFGGLGLGDPAADLIVAWTLLTAETRPHFRAAAGLDDATWLRGRGWALATGLNAYHSYAATRPDVARATTYQITETLRG</sequence>
<dbReference type="PANTHER" id="PTHR21310">
    <property type="entry name" value="AMINOGLYCOSIDE PHOSPHOTRANSFERASE-RELATED-RELATED"/>
    <property type="match status" value="1"/>
</dbReference>
<evidence type="ECO:0000259" key="1">
    <source>
        <dbReference type="Pfam" id="PF01636"/>
    </source>
</evidence>
<dbReference type="InterPro" id="IPR011009">
    <property type="entry name" value="Kinase-like_dom_sf"/>
</dbReference>
<dbReference type="EMBL" id="VDLY02000009">
    <property type="protein sequence ID" value="KAB8164666.1"/>
    <property type="molecule type" value="Genomic_DNA"/>
</dbReference>
<dbReference type="Pfam" id="PF01636">
    <property type="entry name" value="APH"/>
    <property type="match status" value="1"/>
</dbReference>
<name>A0A5N6A9P7_9ACTN</name>
<dbReference type="RefSeq" id="WP_139668902.1">
    <property type="nucleotide sequence ID" value="NZ_VDLY02000009.1"/>
</dbReference>
<proteinExistence type="predicted"/>
<dbReference type="GO" id="GO:0016740">
    <property type="term" value="F:transferase activity"/>
    <property type="evidence" value="ECO:0007669"/>
    <property type="project" value="UniProtKB-KW"/>
</dbReference>
<dbReference type="CDD" id="cd05155">
    <property type="entry name" value="APH_ChoK_like_1"/>
    <property type="match status" value="1"/>
</dbReference>
<keyword evidence="3" id="KW-1185">Reference proteome</keyword>
<dbReference type="Gene3D" id="3.90.1200.10">
    <property type="match status" value="1"/>
</dbReference>
<dbReference type="PANTHER" id="PTHR21310:SF42">
    <property type="entry name" value="BIFUNCTIONAL AAC_APH"/>
    <property type="match status" value="1"/>
</dbReference>
<comment type="caution">
    <text evidence="2">The sequence shown here is derived from an EMBL/GenBank/DDBJ whole genome shotgun (WGS) entry which is preliminary data.</text>
</comment>
<dbReference type="OrthoDB" id="9797603at2"/>
<dbReference type="SUPFAM" id="SSF56112">
    <property type="entry name" value="Protein kinase-like (PK-like)"/>
    <property type="match status" value="1"/>
</dbReference>
<dbReference type="AlphaFoldDB" id="A0A5N6A9P7"/>
<feature type="domain" description="Aminoglycoside phosphotransferase" evidence="1">
    <location>
        <begin position="37"/>
        <end position="265"/>
    </location>
</feature>
<organism evidence="2 3">
    <name type="scientific">Streptomyces mimosae</name>
    <dbReference type="NCBI Taxonomy" id="2586635"/>
    <lineage>
        <taxon>Bacteria</taxon>
        <taxon>Bacillati</taxon>
        <taxon>Actinomycetota</taxon>
        <taxon>Actinomycetes</taxon>
        <taxon>Kitasatosporales</taxon>
        <taxon>Streptomycetaceae</taxon>
        <taxon>Streptomyces</taxon>
    </lineage>
</organism>
<gene>
    <name evidence="2" type="ORF">FH607_015685</name>
</gene>
<reference evidence="2" key="1">
    <citation type="submission" date="2019-10" db="EMBL/GenBank/DDBJ databases">
        <title>Nonomuraea sp. nov., isolated from Phyllanthus amarus.</title>
        <authorList>
            <person name="Klykleung N."/>
            <person name="Tanasupawat S."/>
        </authorList>
    </citation>
    <scope>NUCLEOTIDE SEQUENCE [LARGE SCALE GENOMIC DNA]</scope>
    <source>
        <strain evidence="2">3MP-10</strain>
    </source>
</reference>
<protein>
    <submittedName>
        <fullName evidence="2">Phosphotransferase</fullName>
    </submittedName>
</protein>
<dbReference type="InterPro" id="IPR051678">
    <property type="entry name" value="AGP_Transferase"/>
</dbReference>
<dbReference type="Proteomes" id="UP000314251">
    <property type="component" value="Unassembled WGS sequence"/>
</dbReference>
<accession>A0A5N6A9P7</accession>